<accession>A0AA41ZC21</accession>
<dbReference type="InterPro" id="IPR036366">
    <property type="entry name" value="PGBDSf"/>
</dbReference>
<dbReference type="Proteomes" id="UP001165667">
    <property type="component" value="Unassembled WGS sequence"/>
</dbReference>
<reference evidence="1" key="1">
    <citation type="submission" date="2022-05" db="EMBL/GenBank/DDBJ databases">
        <authorList>
            <person name="Pankratov T."/>
        </authorList>
    </citation>
    <scope>NUCLEOTIDE SEQUENCE</scope>
    <source>
        <strain evidence="1">BP6-180914</strain>
    </source>
</reference>
<name>A0AA41ZC21_9HYPH</name>
<keyword evidence="2" id="KW-1185">Reference proteome</keyword>
<sequence length="236" mass="25880">MKPDGIYGPATAAAVKAYKEQRRILGPGQIVPDNIVGKLTIQSLDDEMSIFEEESTGASELVEITGDGHNHDHSNCPTAPSIQNTRVQHRGTPINPQGSIRINIGGEGETKYLGFRDFVTDTKNLFGPPRPLTNTIPSHTVTDLCMRSTIITTEGLDDGHGEREISRIARPGCRFTFANNPQFFAGGTDRFVLSLGRLIEDITVFDDTDPTSDGLRVFVIIMRGDGVFTPRVRKVR</sequence>
<dbReference type="RefSeq" id="WP_282589498.1">
    <property type="nucleotide sequence ID" value="NZ_JAMOIM010000097.1"/>
</dbReference>
<evidence type="ECO:0000313" key="2">
    <source>
        <dbReference type="Proteomes" id="UP001165667"/>
    </source>
</evidence>
<proteinExistence type="predicted"/>
<dbReference type="Gene3D" id="1.10.101.10">
    <property type="entry name" value="PGBD-like superfamily/PGBD"/>
    <property type="match status" value="1"/>
</dbReference>
<comment type="caution">
    <text evidence="1">The sequence shown here is derived from an EMBL/GenBank/DDBJ whole genome shotgun (WGS) entry which is preliminary data.</text>
</comment>
<dbReference type="EMBL" id="JAMOIM010000097">
    <property type="protein sequence ID" value="MCW6513122.1"/>
    <property type="molecule type" value="Genomic_DNA"/>
</dbReference>
<evidence type="ECO:0000313" key="1">
    <source>
        <dbReference type="EMBL" id="MCW6513122.1"/>
    </source>
</evidence>
<organism evidence="1 2">
    <name type="scientific">Lichenifustis flavocetrariae</name>
    <dbReference type="NCBI Taxonomy" id="2949735"/>
    <lineage>
        <taxon>Bacteria</taxon>
        <taxon>Pseudomonadati</taxon>
        <taxon>Pseudomonadota</taxon>
        <taxon>Alphaproteobacteria</taxon>
        <taxon>Hyphomicrobiales</taxon>
        <taxon>Lichenihabitantaceae</taxon>
        <taxon>Lichenifustis</taxon>
    </lineage>
</organism>
<protein>
    <submittedName>
        <fullName evidence="1">Peptidoglycan-binding protein</fullName>
    </submittedName>
</protein>
<gene>
    <name evidence="1" type="ORF">M8523_35305</name>
</gene>
<dbReference type="AlphaFoldDB" id="A0AA41ZC21"/>